<evidence type="ECO:0000313" key="5">
    <source>
        <dbReference type="Proteomes" id="UP000460298"/>
    </source>
</evidence>
<protein>
    <submittedName>
        <fullName evidence="4">Thiamine biosynthesis protein</fullName>
    </submittedName>
</protein>
<evidence type="ECO:0000256" key="2">
    <source>
        <dbReference type="ARBA" id="ARBA00022840"/>
    </source>
</evidence>
<gene>
    <name evidence="4" type="ORF">F9K24_22670</name>
</gene>
<name>A0A833LVF3_9LEPT</name>
<dbReference type="SUPFAM" id="SSF52402">
    <property type="entry name" value="Adenine nucleotide alpha hydrolases-like"/>
    <property type="match status" value="1"/>
</dbReference>
<evidence type="ECO:0000256" key="1">
    <source>
        <dbReference type="ARBA" id="ARBA00022741"/>
    </source>
</evidence>
<dbReference type="PANTHER" id="PTHR11933">
    <property type="entry name" value="TRNA 5-METHYLAMINOMETHYL-2-THIOURIDYLATE -METHYLTRANSFERASE"/>
    <property type="match status" value="1"/>
</dbReference>
<evidence type="ECO:0000259" key="3">
    <source>
        <dbReference type="Pfam" id="PF02568"/>
    </source>
</evidence>
<organism evidence="4 5">
    <name type="scientific">Leptonema illini</name>
    <dbReference type="NCBI Taxonomy" id="183"/>
    <lineage>
        <taxon>Bacteria</taxon>
        <taxon>Pseudomonadati</taxon>
        <taxon>Spirochaetota</taxon>
        <taxon>Spirochaetia</taxon>
        <taxon>Leptospirales</taxon>
        <taxon>Leptospiraceae</taxon>
        <taxon>Leptonema</taxon>
    </lineage>
</organism>
<dbReference type="Gene3D" id="3.40.50.620">
    <property type="entry name" value="HUPs"/>
    <property type="match status" value="1"/>
</dbReference>
<dbReference type="AlphaFoldDB" id="A0A833LVF3"/>
<sequence>MTRALALFSGGLDSILAARVVAAQGIEVVAVTFVTPFFQYRILEDVAAYRKDIRRKYGLEVVVEDISEGYLELLHHPRHGFGKHFNPCIDCKIMMLARAREMLAEIGASFLVTGEVLGQRPMSQRLDTLNVISRDSGSRSILLRPLSARLLPETLPEQQGLVDRSRLYDFGGRGRARQIALAREMGITDFPSPAGGCILADPILSRRIERLYGGEFVLKAEDITIPDVRLLLVGRQFILPGGGWLVLGRVEEENVRLLELAEEGDAVLRIEERPGPVAILRRAARCYADQGAMANDLDTAASLVVRYARKVDGRPQAGEVVVSFSGTERRSPAQPLADEIFIGWML</sequence>
<accession>A0A833LVF3</accession>
<keyword evidence="2" id="KW-0067">ATP-binding</keyword>
<evidence type="ECO:0000313" key="4">
    <source>
        <dbReference type="EMBL" id="KAB2927446.1"/>
    </source>
</evidence>
<keyword evidence="1" id="KW-0547">Nucleotide-binding</keyword>
<dbReference type="GO" id="GO:0004810">
    <property type="term" value="F:CCA tRNA nucleotidyltransferase activity"/>
    <property type="evidence" value="ECO:0007669"/>
    <property type="project" value="InterPro"/>
</dbReference>
<dbReference type="Pfam" id="PF02568">
    <property type="entry name" value="ThiI"/>
    <property type="match status" value="1"/>
</dbReference>
<dbReference type="EMBL" id="WBUI01000076">
    <property type="protein sequence ID" value="KAB2927446.1"/>
    <property type="molecule type" value="Genomic_DNA"/>
</dbReference>
<proteinExistence type="predicted"/>
<dbReference type="Proteomes" id="UP000460298">
    <property type="component" value="Unassembled WGS sequence"/>
</dbReference>
<feature type="domain" description="Thil AANH" evidence="3">
    <location>
        <begin position="3"/>
        <end position="146"/>
    </location>
</feature>
<comment type="caution">
    <text evidence="4">The sequence shown here is derived from an EMBL/GenBank/DDBJ whole genome shotgun (WGS) entry which is preliminary data.</text>
</comment>
<dbReference type="InterPro" id="IPR014729">
    <property type="entry name" value="Rossmann-like_a/b/a_fold"/>
</dbReference>
<reference evidence="4 5" key="1">
    <citation type="submission" date="2019-10" db="EMBL/GenBank/DDBJ databases">
        <title>Extracellular Electron Transfer in a Candidatus Methanoperedens spp. Enrichment Culture.</title>
        <authorList>
            <person name="Berger S."/>
            <person name="Rangel Shaw D."/>
            <person name="Berben T."/>
            <person name="In 'T Zandt M."/>
            <person name="Frank J."/>
            <person name="Reimann J."/>
            <person name="Jetten M.S.M."/>
            <person name="Welte C.U."/>
        </authorList>
    </citation>
    <scope>NUCLEOTIDE SEQUENCE [LARGE SCALE GENOMIC DNA]</scope>
    <source>
        <strain evidence="4">SB12</strain>
    </source>
</reference>
<dbReference type="InterPro" id="IPR020536">
    <property type="entry name" value="ThiI_AANH"/>
</dbReference>
<dbReference type="GO" id="GO:0005524">
    <property type="term" value="F:ATP binding"/>
    <property type="evidence" value="ECO:0007669"/>
    <property type="project" value="UniProtKB-KW"/>
</dbReference>
<dbReference type="PANTHER" id="PTHR11933:SF6">
    <property type="entry name" value="THIL AANH DOMAIN-CONTAINING PROTEIN"/>
    <property type="match status" value="1"/>
</dbReference>